<dbReference type="Pfam" id="PF00583">
    <property type="entry name" value="Acetyltransf_1"/>
    <property type="match status" value="2"/>
</dbReference>
<keyword evidence="2" id="KW-0012">Acyltransferase</keyword>
<gene>
    <name evidence="4" type="ORF">DFJ66_3674</name>
</gene>
<dbReference type="Gene3D" id="3.40.630.30">
    <property type="match status" value="1"/>
</dbReference>
<dbReference type="OrthoDB" id="4119890at2"/>
<keyword evidence="1 4" id="KW-0808">Transferase</keyword>
<keyword evidence="5" id="KW-1185">Reference proteome</keyword>
<dbReference type="PANTHER" id="PTHR43877">
    <property type="entry name" value="AMINOALKYLPHOSPHONATE N-ACETYLTRANSFERASE-RELATED-RELATED"/>
    <property type="match status" value="1"/>
</dbReference>
<comment type="caution">
    <text evidence="4">The sequence shown here is derived from an EMBL/GenBank/DDBJ whole genome shotgun (WGS) entry which is preliminary data.</text>
</comment>
<dbReference type="RefSeq" id="WP_121222608.1">
    <property type="nucleotide sequence ID" value="NZ_JBIUBA010000005.1"/>
</dbReference>
<dbReference type="PROSITE" id="PS51186">
    <property type="entry name" value="GNAT"/>
    <property type="match status" value="2"/>
</dbReference>
<dbReference type="AlphaFoldDB" id="A0A495XC45"/>
<feature type="domain" description="N-acetyltransferase" evidence="3">
    <location>
        <begin position="3"/>
        <end position="163"/>
    </location>
</feature>
<dbReference type="EMBL" id="RBXR01000001">
    <property type="protein sequence ID" value="RKT70414.1"/>
    <property type="molecule type" value="Genomic_DNA"/>
</dbReference>
<dbReference type="Proteomes" id="UP000272729">
    <property type="component" value="Unassembled WGS sequence"/>
</dbReference>
<feature type="domain" description="N-acetyltransferase" evidence="3">
    <location>
        <begin position="187"/>
        <end position="329"/>
    </location>
</feature>
<dbReference type="CDD" id="cd04301">
    <property type="entry name" value="NAT_SF"/>
    <property type="match status" value="2"/>
</dbReference>
<reference evidence="4 5" key="1">
    <citation type="submission" date="2018-10" db="EMBL/GenBank/DDBJ databases">
        <title>Sequencing the genomes of 1000 actinobacteria strains.</title>
        <authorList>
            <person name="Klenk H.-P."/>
        </authorList>
    </citation>
    <scope>NUCLEOTIDE SEQUENCE [LARGE SCALE GENOMIC DNA]</scope>
    <source>
        <strain evidence="4 5">DSM 43911</strain>
    </source>
</reference>
<dbReference type="SUPFAM" id="SSF55729">
    <property type="entry name" value="Acyl-CoA N-acyltransferases (Nat)"/>
    <property type="match status" value="1"/>
</dbReference>
<name>A0A495XC45_9PSEU</name>
<dbReference type="InterPro" id="IPR016181">
    <property type="entry name" value="Acyl_CoA_acyltransferase"/>
</dbReference>
<accession>A0A495XC45</accession>
<sequence>MSIEVGSFDPHTAPESDLREYHRIRVAEGDPDDLDYERLVTRMRHPMPGLGPAEFRLVRVAGEVVGVVYTRYPEAPNDHMALCEVVVHPDHRRRGIGTQVLRTLLPDFRARGRRTVEAWLVVEDSPGDRWAKWLGFRTARSIARLGLDFADADRSLWHVDPPAGYELVRWTGTTPDDLVESTARARGAIHDAPTGDTEFREPEWTAQRVRETEAEYRDGGVEQRVVAAVRDGEVVGLTEVIRLPSRPDRFYQGYTAVLGAHRGRRIGLWLKGDMLRWLAEDPTAARITTATESENHHMIRVNRELGWHDLPTDLVLAHDVAALAERLGG</sequence>
<evidence type="ECO:0000256" key="1">
    <source>
        <dbReference type="ARBA" id="ARBA00022679"/>
    </source>
</evidence>
<evidence type="ECO:0000313" key="5">
    <source>
        <dbReference type="Proteomes" id="UP000272729"/>
    </source>
</evidence>
<evidence type="ECO:0000313" key="4">
    <source>
        <dbReference type="EMBL" id="RKT70414.1"/>
    </source>
</evidence>
<dbReference type="InterPro" id="IPR000182">
    <property type="entry name" value="GNAT_dom"/>
</dbReference>
<dbReference type="InterPro" id="IPR050832">
    <property type="entry name" value="Bact_Acetyltransf"/>
</dbReference>
<organism evidence="4 5">
    <name type="scientific">Saccharothrix variisporea</name>
    <dbReference type="NCBI Taxonomy" id="543527"/>
    <lineage>
        <taxon>Bacteria</taxon>
        <taxon>Bacillati</taxon>
        <taxon>Actinomycetota</taxon>
        <taxon>Actinomycetes</taxon>
        <taxon>Pseudonocardiales</taxon>
        <taxon>Pseudonocardiaceae</taxon>
        <taxon>Saccharothrix</taxon>
    </lineage>
</organism>
<proteinExistence type="predicted"/>
<evidence type="ECO:0000256" key="2">
    <source>
        <dbReference type="ARBA" id="ARBA00023315"/>
    </source>
</evidence>
<evidence type="ECO:0000259" key="3">
    <source>
        <dbReference type="PROSITE" id="PS51186"/>
    </source>
</evidence>
<dbReference type="GO" id="GO:0016747">
    <property type="term" value="F:acyltransferase activity, transferring groups other than amino-acyl groups"/>
    <property type="evidence" value="ECO:0007669"/>
    <property type="project" value="InterPro"/>
</dbReference>
<protein>
    <submittedName>
        <fullName evidence="4">Acetyltransferase (GNAT) family protein</fullName>
    </submittedName>
</protein>